<feature type="compositionally biased region" description="Gly residues" evidence="1">
    <location>
        <begin position="68"/>
        <end position="82"/>
    </location>
</feature>
<proteinExistence type="predicted"/>
<evidence type="ECO:0000313" key="2">
    <source>
        <dbReference type="EnsemblPlants" id="ORGLA03G0172300.1"/>
    </source>
</evidence>
<feature type="compositionally biased region" description="Gly residues" evidence="1">
    <location>
        <begin position="36"/>
        <end position="53"/>
    </location>
</feature>
<dbReference type="STRING" id="4538.I1PBH7"/>
<feature type="compositionally biased region" description="Low complexity" evidence="1">
    <location>
        <begin position="193"/>
        <end position="214"/>
    </location>
</feature>
<sequence length="214" mass="22018">MKYRKGVAGESNDDDGSTKRGRDATPSIQVEIAEYHGGGGGGGGGGLGNGGSGSASFFEPWREATPGSGSGHGSSGRGGGGREPPEKRLTLFALRLAVLEKAASGLGMLDFMWATVVLLGGFASALRITDFWCVTVILVGEGARVFGRSHELEWQHHFTLTSTAGSRAALQLTALPPPSCTRSPTRPPPPSPAALAARTRATGRRSSSARSSPS</sequence>
<dbReference type="AlphaFoldDB" id="I1PBH7"/>
<dbReference type="PANTHER" id="PTHR33115">
    <property type="entry name" value="ARM REPEAT SUPERFAMILY PROTEIN"/>
    <property type="match status" value="1"/>
</dbReference>
<feature type="region of interest" description="Disordered" evidence="1">
    <location>
        <begin position="175"/>
        <end position="214"/>
    </location>
</feature>
<organism evidence="2 3">
    <name type="scientific">Oryza glaberrima</name>
    <name type="common">African rice</name>
    <dbReference type="NCBI Taxonomy" id="4538"/>
    <lineage>
        <taxon>Eukaryota</taxon>
        <taxon>Viridiplantae</taxon>
        <taxon>Streptophyta</taxon>
        <taxon>Embryophyta</taxon>
        <taxon>Tracheophyta</taxon>
        <taxon>Spermatophyta</taxon>
        <taxon>Magnoliopsida</taxon>
        <taxon>Liliopsida</taxon>
        <taxon>Poales</taxon>
        <taxon>Poaceae</taxon>
        <taxon>BOP clade</taxon>
        <taxon>Oryzoideae</taxon>
        <taxon>Oryzeae</taxon>
        <taxon>Oryzinae</taxon>
        <taxon>Oryza</taxon>
    </lineage>
</organism>
<reference evidence="2 3" key="2">
    <citation type="submission" date="2018-04" db="EMBL/GenBank/DDBJ databases">
        <title>OglaRS2 (Oryza glaberrima Reference Sequence Version 2).</title>
        <authorList>
            <person name="Zhang J."/>
            <person name="Kudrna D."/>
            <person name="Lee S."/>
            <person name="Talag J."/>
            <person name="Rajasekar S."/>
            <person name="Wing R.A."/>
        </authorList>
    </citation>
    <scope>NUCLEOTIDE SEQUENCE [LARGE SCALE GENOMIC DNA]</scope>
    <source>
        <strain evidence="2 3">cv. IRGC 96717</strain>
    </source>
</reference>
<dbReference type="eggNOG" id="ENOG502QRQI">
    <property type="taxonomic scope" value="Eukaryota"/>
</dbReference>
<dbReference type="Proteomes" id="UP000007306">
    <property type="component" value="Chromosome 3"/>
</dbReference>
<dbReference type="HOGENOM" id="CLU_1290765_0_0_1"/>
<evidence type="ECO:0000313" key="3">
    <source>
        <dbReference type="Proteomes" id="UP000007306"/>
    </source>
</evidence>
<evidence type="ECO:0000256" key="1">
    <source>
        <dbReference type="SAM" id="MobiDB-lite"/>
    </source>
</evidence>
<keyword evidence="3" id="KW-1185">Reference proteome</keyword>
<feature type="region of interest" description="Disordered" evidence="1">
    <location>
        <begin position="1"/>
        <end position="85"/>
    </location>
</feature>
<dbReference type="EnsemblPlants" id="ORGLA03G0172300.1">
    <property type="protein sequence ID" value="ORGLA03G0172300.1"/>
    <property type="gene ID" value="ORGLA03G0172300"/>
</dbReference>
<protein>
    <submittedName>
        <fullName evidence="2">Uncharacterized protein</fullName>
    </submittedName>
</protein>
<reference evidence="2" key="1">
    <citation type="submission" date="2015-06" db="UniProtKB">
        <authorList>
            <consortium name="EnsemblPlants"/>
        </authorList>
    </citation>
    <scope>IDENTIFICATION</scope>
</reference>
<dbReference type="PANTHER" id="PTHR33115:SF41">
    <property type="entry name" value="EXPRESSED PROTEIN"/>
    <property type="match status" value="1"/>
</dbReference>
<dbReference type="Gramene" id="ORGLA03G0172300.1">
    <property type="protein sequence ID" value="ORGLA03G0172300.1"/>
    <property type="gene ID" value="ORGLA03G0172300"/>
</dbReference>
<dbReference type="OMA" id="PPCAFPC"/>
<name>I1PBH7_ORYGL</name>
<accession>I1PBH7</accession>
<feature type="compositionally biased region" description="Pro residues" evidence="1">
    <location>
        <begin position="175"/>
        <end position="192"/>
    </location>
</feature>